<dbReference type="CDD" id="cd02062">
    <property type="entry name" value="Nitro_FMN_reductase"/>
    <property type="match status" value="1"/>
</dbReference>
<proteinExistence type="predicted"/>
<name>A0A6N7VCA5_9FIRM</name>
<accession>A0A6N7VCA5</accession>
<dbReference type="SUPFAM" id="SSF55469">
    <property type="entry name" value="FMN-dependent nitroreductase-like"/>
    <property type="match status" value="2"/>
</dbReference>
<dbReference type="AlphaFoldDB" id="A0A6N7VCA5"/>
<evidence type="ECO:0000259" key="1">
    <source>
        <dbReference type="Pfam" id="PF14512"/>
    </source>
</evidence>
<gene>
    <name evidence="2" type="ORF">FYJ26_01050</name>
</gene>
<dbReference type="GO" id="GO:0016491">
    <property type="term" value="F:oxidoreductase activity"/>
    <property type="evidence" value="ECO:0007669"/>
    <property type="project" value="InterPro"/>
</dbReference>
<dbReference type="Proteomes" id="UP000441925">
    <property type="component" value="Unassembled WGS sequence"/>
</dbReference>
<dbReference type="InterPro" id="IPR000415">
    <property type="entry name" value="Nitroreductase-like"/>
</dbReference>
<reference evidence="2 3" key="1">
    <citation type="submission" date="2019-08" db="EMBL/GenBank/DDBJ databases">
        <title>In-depth cultivation of the pig gut microbiome towards novel bacterial diversity and tailored functional studies.</title>
        <authorList>
            <person name="Wylensek D."/>
            <person name="Hitch T.C.A."/>
            <person name="Clavel T."/>
        </authorList>
    </citation>
    <scope>NUCLEOTIDE SEQUENCE [LARGE SCALE GENOMIC DNA]</scope>
    <source>
        <strain evidence="2 3">WCA-380-WT-2B</strain>
    </source>
</reference>
<sequence>MLTTNFLKTRTSTREFKESKVEESKIEKIYEYVTDIKAGLYEEDLFFEISKDGEGLYEKLNGKAGYKGVMIKAPIYVGLDVKNHNQKALVKGAYGLEELITKLSEIGLASCWISVADASEDDLNSAFLDSKGNIKSILAVGEALNEEVREHRFDDRKGINEFVFIDDLNHKASVEELEQRGMDDLFSYLRFAPSSYNSQPWRFVLVDNLVKLYLEDYKDESNLVDAGIVMYYFDQLTKDLSINSSWDVKPNLDGSKQVFIAQKEL</sequence>
<dbReference type="Gene3D" id="3.40.109.10">
    <property type="entry name" value="NADH Oxidase"/>
    <property type="match status" value="2"/>
</dbReference>
<keyword evidence="3" id="KW-1185">Reference proteome</keyword>
<evidence type="ECO:0000313" key="2">
    <source>
        <dbReference type="EMBL" id="MSS77035.1"/>
    </source>
</evidence>
<comment type="caution">
    <text evidence="2">The sequence shown here is derived from an EMBL/GenBank/DDBJ whole genome shotgun (WGS) entry which is preliminary data.</text>
</comment>
<dbReference type="RefSeq" id="WP_154538886.1">
    <property type="nucleotide sequence ID" value="NZ_VULQ01000001.1"/>
</dbReference>
<evidence type="ECO:0000313" key="3">
    <source>
        <dbReference type="Proteomes" id="UP000441925"/>
    </source>
</evidence>
<feature type="domain" description="Putative nitroreductase TM1586" evidence="1">
    <location>
        <begin position="6"/>
        <end position="234"/>
    </location>
</feature>
<dbReference type="EMBL" id="VULQ01000001">
    <property type="protein sequence ID" value="MSS77035.1"/>
    <property type="molecule type" value="Genomic_DNA"/>
</dbReference>
<dbReference type="InterPro" id="IPR029478">
    <property type="entry name" value="TM1586_NiRdase"/>
</dbReference>
<dbReference type="Pfam" id="PF14512">
    <property type="entry name" value="TM1586_NiRdase"/>
    <property type="match status" value="1"/>
</dbReference>
<protein>
    <submittedName>
        <fullName evidence="2">Nitroreductase</fullName>
    </submittedName>
</protein>
<organism evidence="2 3">
    <name type="scientific">Anaerococcus porci</name>
    <dbReference type="NCBI Taxonomy" id="2652269"/>
    <lineage>
        <taxon>Bacteria</taxon>
        <taxon>Bacillati</taxon>
        <taxon>Bacillota</taxon>
        <taxon>Tissierellia</taxon>
        <taxon>Tissierellales</taxon>
        <taxon>Peptoniphilaceae</taxon>
        <taxon>Anaerococcus</taxon>
    </lineage>
</organism>